<keyword evidence="8" id="KW-0812">Transmembrane</keyword>
<dbReference type="PANTHER" id="PTHR45339">
    <property type="entry name" value="HYBRID SIGNAL TRANSDUCTION HISTIDINE KINASE J"/>
    <property type="match status" value="1"/>
</dbReference>
<evidence type="ECO:0000259" key="10">
    <source>
        <dbReference type="PROSITE" id="PS50110"/>
    </source>
</evidence>
<evidence type="ECO:0000256" key="8">
    <source>
        <dbReference type="SAM" id="Phobius"/>
    </source>
</evidence>
<keyword evidence="13" id="KW-0067">ATP-binding</keyword>
<feature type="domain" description="PAC" evidence="12">
    <location>
        <begin position="301"/>
        <end position="357"/>
    </location>
</feature>
<dbReference type="PANTHER" id="PTHR45339:SF1">
    <property type="entry name" value="HYBRID SIGNAL TRANSDUCTION HISTIDINE KINASE J"/>
    <property type="match status" value="1"/>
</dbReference>
<feature type="transmembrane region" description="Helical" evidence="8">
    <location>
        <begin position="184"/>
        <end position="207"/>
    </location>
</feature>
<organism evidence="13 14">
    <name type="scientific">Nocardioides kribbensis</name>
    <dbReference type="NCBI Taxonomy" id="305517"/>
    <lineage>
        <taxon>Bacteria</taxon>
        <taxon>Bacillati</taxon>
        <taxon>Actinomycetota</taxon>
        <taxon>Actinomycetes</taxon>
        <taxon>Propionibacteriales</taxon>
        <taxon>Nocardioidaceae</taxon>
        <taxon>Nocardioides</taxon>
    </lineage>
</organism>
<evidence type="ECO:0000259" key="12">
    <source>
        <dbReference type="PROSITE" id="PS50113"/>
    </source>
</evidence>
<dbReference type="InterPro" id="IPR035965">
    <property type="entry name" value="PAS-like_dom_sf"/>
</dbReference>
<dbReference type="InterPro" id="IPR011006">
    <property type="entry name" value="CheY-like_superfamily"/>
</dbReference>
<accession>A0ABV1P2R8</accession>
<dbReference type="SMART" id="SM00448">
    <property type="entry name" value="REC"/>
    <property type="match status" value="1"/>
</dbReference>
<dbReference type="SMART" id="SM00086">
    <property type="entry name" value="PAC"/>
    <property type="match status" value="1"/>
</dbReference>
<evidence type="ECO:0000313" key="13">
    <source>
        <dbReference type="EMBL" id="MEQ7849031.1"/>
    </source>
</evidence>
<gene>
    <name evidence="13" type="ORF">V6R90_17260</name>
</gene>
<dbReference type="InterPro" id="IPR003594">
    <property type="entry name" value="HATPase_dom"/>
</dbReference>
<keyword evidence="13" id="KW-0547">Nucleotide-binding</keyword>
<keyword evidence="14" id="KW-1185">Reference proteome</keyword>
<sequence length="740" mass="78714">MPSVPGAVLLALALSMLVVTLVLSVATLRQVGLLSGRVGDTQAIVDANVRTLTQVQRELLLLDTMLADGATADELDLQGQLVSQRVQEGSLSYQEQTLRAEDLLALARADQRRWDDDLLPRLEALGDVADRPGVEGPAVRALRRDVSELERSYNQLVSDGENNRKAQAGLANDDAERLLSGARLMVGGLFATFALGLLALVLGLVVARRASRQREADREALVTLNQELERYAHIVHATSTMVVWTDVRGRIIWVNPAFEAETGWALAEVVGRSPGDFLQGPGTDPDTVREMGELLRRGERFTAEVLNYHRDGHEMWVALDVTPLREESAEGEGALTGFVAVESDVTERREAAALLEVARREAEATAADRAAFLATMSHEIRTPLNAVLGLTELLAAGELDPEQRDFAVTAQRSGRHLLSLVNDILDFSALDAGGVTSSEAELSLVETVDDVVAMFASEAQGKGLGLRVRRTASAPDRVRGDVVHLRQVLVNLVGNAVKFTDAGSVAVEVSRDSEGDVVLEVRDTGIGVPQWRIPSLFQPFTRGDVSATRRHGGTGLGLAISRGLARAMGGDISLTSVLGEGTTVTVRLPLAPVDDVETPAPPVGAALAADLGTALRVLVAEDDPINQKVITAMLRRCDLDAVVVPDGLAAVEAVRSAAGRGEPFDLVLMDVQMPVVDGMEATQVVALEHPGLPVVALSANVLPADRDRMLAAGAVGYLTKPVSLASLLDVVRTHAGVAAP</sequence>
<evidence type="ECO:0000256" key="3">
    <source>
        <dbReference type="ARBA" id="ARBA00012438"/>
    </source>
</evidence>
<feature type="modified residue" description="4-aspartylphosphate" evidence="7">
    <location>
        <position position="670"/>
    </location>
</feature>
<dbReference type="InterPro" id="IPR000700">
    <property type="entry name" value="PAS-assoc_C"/>
</dbReference>
<keyword evidence="8" id="KW-0472">Membrane</keyword>
<dbReference type="SMART" id="SM00387">
    <property type="entry name" value="HATPase_c"/>
    <property type="match status" value="1"/>
</dbReference>
<evidence type="ECO:0000256" key="5">
    <source>
        <dbReference type="ARBA" id="ARBA00022777"/>
    </source>
</evidence>
<dbReference type="PRINTS" id="PR00344">
    <property type="entry name" value="BCTRLSENSOR"/>
</dbReference>
<keyword evidence="8" id="KW-1133">Transmembrane helix</keyword>
<evidence type="ECO:0000256" key="2">
    <source>
        <dbReference type="ARBA" id="ARBA00004236"/>
    </source>
</evidence>
<keyword evidence="5" id="KW-0808">Transferase</keyword>
<evidence type="ECO:0000259" key="11">
    <source>
        <dbReference type="PROSITE" id="PS50112"/>
    </source>
</evidence>
<name>A0ABV1P2R8_9ACTN</name>
<dbReference type="Gene3D" id="3.30.450.20">
    <property type="entry name" value="PAS domain"/>
    <property type="match status" value="1"/>
</dbReference>
<dbReference type="EC" id="2.7.13.3" evidence="3"/>
<evidence type="ECO:0000256" key="1">
    <source>
        <dbReference type="ARBA" id="ARBA00000085"/>
    </source>
</evidence>
<dbReference type="InterPro" id="IPR001610">
    <property type="entry name" value="PAC"/>
</dbReference>
<dbReference type="SMART" id="SM00388">
    <property type="entry name" value="HisKA"/>
    <property type="match status" value="1"/>
</dbReference>
<dbReference type="CDD" id="cd00082">
    <property type="entry name" value="HisKA"/>
    <property type="match status" value="1"/>
</dbReference>
<comment type="subcellular location">
    <subcellularLocation>
        <location evidence="2">Cell membrane</location>
    </subcellularLocation>
</comment>
<dbReference type="InterPro" id="IPR003661">
    <property type="entry name" value="HisK_dim/P_dom"/>
</dbReference>
<dbReference type="InterPro" id="IPR000014">
    <property type="entry name" value="PAS"/>
</dbReference>
<dbReference type="Proteomes" id="UP001482520">
    <property type="component" value="Unassembled WGS sequence"/>
</dbReference>
<dbReference type="CDD" id="cd00130">
    <property type="entry name" value="PAS"/>
    <property type="match status" value="1"/>
</dbReference>
<reference evidence="13 14" key="1">
    <citation type="submission" date="2024-02" db="EMBL/GenBank/DDBJ databases">
        <title>Full genome sequence of Nocardioides kribbensis.</title>
        <authorList>
            <person name="Poletto B.L."/>
            <person name="Silva G."/>
            <person name="Galante D."/>
            <person name="Campos K.R."/>
            <person name="Santos M.B.N."/>
            <person name="Sacchi C.T."/>
        </authorList>
    </citation>
    <scope>NUCLEOTIDE SEQUENCE [LARGE SCALE GENOMIC DNA]</scope>
    <source>
        <strain evidence="13 14">O4R</strain>
    </source>
</reference>
<dbReference type="InterPro" id="IPR036890">
    <property type="entry name" value="HATPase_C_sf"/>
</dbReference>
<keyword evidence="6" id="KW-0902">Two-component regulatory system</keyword>
<dbReference type="Gene3D" id="1.10.287.130">
    <property type="match status" value="1"/>
</dbReference>
<dbReference type="InterPro" id="IPR036097">
    <property type="entry name" value="HisK_dim/P_sf"/>
</dbReference>
<dbReference type="NCBIfam" id="TIGR00229">
    <property type="entry name" value="sensory_box"/>
    <property type="match status" value="1"/>
</dbReference>
<dbReference type="CDD" id="cd17546">
    <property type="entry name" value="REC_hyHK_CKI1_RcsC-like"/>
    <property type="match status" value="1"/>
</dbReference>
<protein>
    <recommendedName>
        <fullName evidence="3">histidine kinase</fullName>
        <ecNumber evidence="3">2.7.13.3</ecNumber>
    </recommendedName>
</protein>
<keyword evidence="5" id="KW-0418">Kinase</keyword>
<dbReference type="SUPFAM" id="SSF52172">
    <property type="entry name" value="CheY-like"/>
    <property type="match status" value="1"/>
</dbReference>
<dbReference type="PROSITE" id="PS50109">
    <property type="entry name" value="HIS_KIN"/>
    <property type="match status" value="1"/>
</dbReference>
<feature type="domain" description="Histidine kinase" evidence="9">
    <location>
        <begin position="375"/>
        <end position="592"/>
    </location>
</feature>
<proteinExistence type="predicted"/>
<dbReference type="SMART" id="SM00091">
    <property type="entry name" value="PAS"/>
    <property type="match status" value="1"/>
</dbReference>
<dbReference type="PROSITE" id="PS50110">
    <property type="entry name" value="RESPONSE_REGULATORY"/>
    <property type="match status" value="1"/>
</dbReference>
<dbReference type="SUPFAM" id="SSF55785">
    <property type="entry name" value="PYP-like sensor domain (PAS domain)"/>
    <property type="match status" value="1"/>
</dbReference>
<dbReference type="CDD" id="cd16922">
    <property type="entry name" value="HATPase_EvgS-ArcB-TorS-like"/>
    <property type="match status" value="1"/>
</dbReference>
<feature type="domain" description="PAS" evidence="11">
    <location>
        <begin position="227"/>
        <end position="273"/>
    </location>
</feature>
<evidence type="ECO:0000256" key="4">
    <source>
        <dbReference type="ARBA" id="ARBA00022553"/>
    </source>
</evidence>
<dbReference type="SUPFAM" id="SSF55874">
    <property type="entry name" value="ATPase domain of HSP90 chaperone/DNA topoisomerase II/histidine kinase"/>
    <property type="match status" value="1"/>
</dbReference>
<dbReference type="PROSITE" id="PS50112">
    <property type="entry name" value="PAS"/>
    <property type="match status" value="1"/>
</dbReference>
<dbReference type="Pfam" id="PF00512">
    <property type="entry name" value="HisKA"/>
    <property type="match status" value="1"/>
</dbReference>
<evidence type="ECO:0000256" key="7">
    <source>
        <dbReference type="PROSITE-ProRule" id="PRU00169"/>
    </source>
</evidence>
<dbReference type="Gene3D" id="3.30.565.10">
    <property type="entry name" value="Histidine kinase-like ATPase, C-terminal domain"/>
    <property type="match status" value="1"/>
</dbReference>
<dbReference type="InterPro" id="IPR004358">
    <property type="entry name" value="Sig_transdc_His_kin-like_C"/>
</dbReference>
<dbReference type="Pfam" id="PF13426">
    <property type="entry name" value="PAS_9"/>
    <property type="match status" value="1"/>
</dbReference>
<dbReference type="EMBL" id="JBEGDP010000027">
    <property type="protein sequence ID" value="MEQ7849031.1"/>
    <property type="molecule type" value="Genomic_DNA"/>
</dbReference>
<dbReference type="Pfam" id="PF02518">
    <property type="entry name" value="HATPase_c"/>
    <property type="match status" value="1"/>
</dbReference>
<feature type="domain" description="Response regulatory" evidence="10">
    <location>
        <begin position="616"/>
        <end position="735"/>
    </location>
</feature>
<dbReference type="Pfam" id="PF00072">
    <property type="entry name" value="Response_reg"/>
    <property type="match status" value="1"/>
</dbReference>
<dbReference type="Gene3D" id="3.40.50.2300">
    <property type="match status" value="1"/>
</dbReference>
<dbReference type="PROSITE" id="PS50113">
    <property type="entry name" value="PAC"/>
    <property type="match status" value="1"/>
</dbReference>
<dbReference type="InterPro" id="IPR005467">
    <property type="entry name" value="His_kinase_dom"/>
</dbReference>
<evidence type="ECO:0000313" key="14">
    <source>
        <dbReference type="Proteomes" id="UP001482520"/>
    </source>
</evidence>
<dbReference type="GO" id="GO:0005524">
    <property type="term" value="F:ATP binding"/>
    <property type="evidence" value="ECO:0007669"/>
    <property type="project" value="UniProtKB-KW"/>
</dbReference>
<dbReference type="SUPFAM" id="SSF47384">
    <property type="entry name" value="Homodimeric domain of signal transducing histidine kinase"/>
    <property type="match status" value="1"/>
</dbReference>
<dbReference type="RefSeq" id="WP_349805394.1">
    <property type="nucleotide sequence ID" value="NZ_JBEGDP010000027.1"/>
</dbReference>
<keyword evidence="4 7" id="KW-0597">Phosphoprotein</keyword>
<comment type="caution">
    <text evidence="13">The sequence shown here is derived from an EMBL/GenBank/DDBJ whole genome shotgun (WGS) entry which is preliminary data.</text>
</comment>
<comment type="catalytic activity">
    <reaction evidence="1">
        <text>ATP + protein L-histidine = ADP + protein N-phospho-L-histidine.</text>
        <dbReference type="EC" id="2.7.13.3"/>
    </reaction>
</comment>
<evidence type="ECO:0000256" key="6">
    <source>
        <dbReference type="ARBA" id="ARBA00023012"/>
    </source>
</evidence>
<dbReference type="InterPro" id="IPR001789">
    <property type="entry name" value="Sig_transdc_resp-reg_receiver"/>
</dbReference>
<evidence type="ECO:0000259" key="9">
    <source>
        <dbReference type="PROSITE" id="PS50109"/>
    </source>
</evidence>